<feature type="binding site" evidence="3">
    <location>
        <begin position="647"/>
        <end position="654"/>
    </location>
    <ligand>
        <name>ATP</name>
        <dbReference type="ChEBI" id="CHEBI:30616"/>
    </ligand>
</feature>
<evidence type="ECO:0000256" key="1">
    <source>
        <dbReference type="ARBA" id="ARBA00022741"/>
    </source>
</evidence>
<dbReference type="InterPro" id="IPR036020">
    <property type="entry name" value="WW_dom_sf"/>
</dbReference>
<keyword evidence="2 3" id="KW-0067">ATP-binding</keyword>
<dbReference type="GO" id="GO:0007018">
    <property type="term" value="P:microtubule-based movement"/>
    <property type="evidence" value="ECO:0007669"/>
    <property type="project" value="InterPro"/>
</dbReference>
<feature type="domain" description="WW" evidence="7">
    <location>
        <begin position="54"/>
        <end position="87"/>
    </location>
</feature>
<evidence type="ECO:0000256" key="2">
    <source>
        <dbReference type="ARBA" id="ARBA00022840"/>
    </source>
</evidence>
<dbReference type="GO" id="GO:0003777">
    <property type="term" value="F:microtubule motor activity"/>
    <property type="evidence" value="ECO:0007669"/>
    <property type="project" value="InterPro"/>
</dbReference>
<evidence type="ECO:0000256" key="4">
    <source>
        <dbReference type="RuleBase" id="RU000394"/>
    </source>
</evidence>
<dbReference type="GO" id="GO:0005874">
    <property type="term" value="C:microtubule"/>
    <property type="evidence" value="ECO:0007669"/>
    <property type="project" value="UniProtKB-KW"/>
</dbReference>
<dbReference type="InterPro" id="IPR001202">
    <property type="entry name" value="WW_dom"/>
</dbReference>
<keyword evidence="3 4" id="KW-0505">Motor protein</keyword>
<gene>
    <name evidence="9" type="ORF">LDAN0321_LOCUS15489</name>
</gene>
<evidence type="ECO:0000259" key="7">
    <source>
        <dbReference type="PROSITE" id="PS50020"/>
    </source>
</evidence>
<evidence type="ECO:0000256" key="6">
    <source>
        <dbReference type="SAM" id="MobiDB-lite"/>
    </source>
</evidence>
<dbReference type="AlphaFoldDB" id="A0A7S2PFW9"/>
<dbReference type="SMART" id="SM00129">
    <property type="entry name" value="KISc"/>
    <property type="match status" value="1"/>
</dbReference>
<evidence type="ECO:0000259" key="8">
    <source>
        <dbReference type="PROSITE" id="PS50067"/>
    </source>
</evidence>
<feature type="coiled-coil region" evidence="5">
    <location>
        <begin position="457"/>
        <end position="491"/>
    </location>
</feature>
<name>A0A7S2PFW9_9STRA</name>
<dbReference type="InterPro" id="IPR027640">
    <property type="entry name" value="Kinesin-like_fam"/>
</dbReference>
<dbReference type="InterPro" id="IPR036961">
    <property type="entry name" value="Kinesin_motor_dom_sf"/>
</dbReference>
<dbReference type="PROSITE" id="PS00411">
    <property type="entry name" value="KINESIN_MOTOR_1"/>
    <property type="match status" value="1"/>
</dbReference>
<evidence type="ECO:0000256" key="3">
    <source>
        <dbReference type="PROSITE-ProRule" id="PRU00283"/>
    </source>
</evidence>
<dbReference type="CDD" id="cd00201">
    <property type="entry name" value="WW"/>
    <property type="match status" value="1"/>
</dbReference>
<feature type="coiled-coil region" evidence="5">
    <location>
        <begin position="294"/>
        <end position="427"/>
    </location>
</feature>
<feature type="compositionally biased region" description="Basic and acidic residues" evidence="6">
    <location>
        <begin position="264"/>
        <end position="278"/>
    </location>
</feature>
<dbReference type="PANTHER" id="PTHR47972">
    <property type="entry name" value="KINESIN-LIKE PROTEIN KLP-3"/>
    <property type="match status" value="1"/>
</dbReference>
<dbReference type="Pfam" id="PF00397">
    <property type="entry name" value="WW"/>
    <property type="match status" value="1"/>
</dbReference>
<dbReference type="GO" id="GO:0008017">
    <property type="term" value="F:microtubule binding"/>
    <property type="evidence" value="ECO:0007669"/>
    <property type="project" value="InterPro"/>
</dbReference>
<feature type="coiled-coil region" evidence="5">
    <location>
        <begin position="520"/>
        <end position="547"/>
    </location>
</feature>
<organism evidence="9">
    <name type="scientific">Leptocylindrus danicus</name>
    <dbReference type="NCBI Taxonomy" id="163516"/>
    <lineage>
        <taxon>Eukaryota</taxon>
        <taxon>Sar</taxon>
        <taxon>Stramenopiles</taxon>
        <taxon>Ochrophyta</taxon>
        <taxon>Bacillariophyta</taxon>
        <taxon>Coscinodiscophyceae</taxon>
        <taxon>Chaetocerotophycidae</taxon>
        <taxon>Leptocylindrales</taxon>
        <taxon>Leptocylindraceae</taxon>
        <taxon>Leptocylindrus</taxon>
    </lineage>
</organism>
<dbReference type="SMART" id="SM00456">
    <property type="entry name" value="WW"/>
    <property type="match status" value="1"/>
</dbReference>
<feature type="domain" description="Kinesin motor" evidence="8">
    <location>
        <begin position="568"/>
        <end position="883"/>
    </location>
</feature>
<dbReference type="Gene3D" id="3.40.850.10">
    <property type="entry name" value="Kinesin motor domain"/>
    <property type="match status" value="1"/>
</dbReference>
<dbReference type="PROSITE" id="PS50020">
    <property type="entry name" value="WW_DOMAIN_2"/>
    <property type="match status" value="1"/>
</dbReference>
<dbReference type="PANTHER" id="PTHR47972:SF28">
    <property type="entry name" value="KINESIN-LIKE PROTEIN KLP-3"/>
    <property type="match status" value="1"/>
</dbReference>
<dbReference type="PROSITE" id="PS50067">
    <property type="entry name" value="KINESIN_MOTOR_2"/>
    <property type="match status" value="1"/>
</dbReference>
<evidence type="ECO:0000256" key="5">
    <source>
        <dbReference type="SAM" id="Coils"/>
    </source>
</evidence>
<protein>
    <recommendedName>
        <fullName evidence="4">Kinesin-like protein</fullName>
    </recommendedName>
</protein>
<dbReference type="InterPro" id="IPR001752">
    <property type="entry name" value="Kinesin_motor_dom"/>
</dbReference>
<dbReference type="Gene3D" id="3.30.1470.10">
    <property type="entry name" value="Photosystem I PsaD, reaction center subunit II"/>
    <property type="match status" value="1"/>
</dbReference>
<keyword evidence="4" id="KW-0493">Microtubule</keyword>
<dbReference type="SUPFAM" id="SSF52540">
    <property type="entry name" value="P-loop containing nucleoside triphosphate hydrolases"/>
    <property type="match status" value="1"/>
</dbReference>
<dbReference type="SUPFAM" id="SSF51045">
    <property type="entry name" value="WW domain"/>
    <property type="match status" value="1"/>
</dbReference>
<keyword evidence="5" id="KW-0175">Coiled coil</keyword>
<dbReference type="PRINTS" id="PR00380">
    <property type="entry name" value="KINESINHEAVY"/>
</dbReference>
<evidence type="ECO:0000313" key="9">
    <source>
        <dbReference type="EMBL" id="CAD9597400.1"/>
    </source>
</evidence>
<keyword evidence="1 3" id="KW-0547">Nucleotide-binding</keyword>
<dbReference type="InterPro" id="IPR019821">
    <property type="entry name" value="Kinesin_motor_CS"/>
</dbReference>
<feature type="compositionally biased region" description="Polar residues" evidence="6">
    <location>
        <begin position="894"/>
        <end position="911"/>
    </location>
</feature>
<proteinExistence type="inferred from homology"/>
<comment type="similarity">
    <text evidence="3 4">Belongs to the TRAFAC class myosin-kinesin ATPase superfamily. Kinesin family.</text>
</comment>
<dbReference type="EMBL" id="HBGY01025103">
    <property type="protein sequence ID" value="CAD9597400.1"/>
    <property type="molecule type" value="Transcribed_RNA"/>
</dbReference>
<dbReference type="GO" id="GO:0005524">
    <property type="term" value="F:ATP binding"/>
    <property type="evidence" value="ECO:0007669"/>
    <property type="project" value="UniProtKB-UniRule"/>
</dbReference>
<sequence length="917" mass="102525">MEVQGGMSTNSRNLEATLPPDLFRQGVMEQAECLGMNPEVDSELLWIAERSLLAPLPPNWAQLTTDSNQIYYYNSATGESDWNHPSDEAYRQLYLRKKAEQASTGGLLENFHPNPPAREGVYVSTTSLAYADHSTGQIPLSPSNSNWPISPPPPPPPRLSVGEGRGANALSNTKWEDLLAFMRQRMNESLDDTGVVKNMVTETEGILSALKEENTNIFPPVNTSDLKVYSESEYEELCRQITSLKEEIDASKSQIEALRTDLKKNQESSRATTEKMNTEMESLNTRLSECGTVERELKLKNESLTRQLTDSKDEVAFLRTSTTGSQKMIDDLKSSAQRMEIELRGQLNELEESTAQVKSARKSLEEQLRESKCETSAVRAQSDGLQTELNNVQTTSNATEQMLNEQIEELKAEKNESQRVANDLLSARDNRILELETNNSLAAEQYRILKDLVDDKIENEKKKNEENSETRQKLKEEIDRLNACLGSLKNDMKERDIQLLESQADSQAFKDELSLSTRALSDAKKSSEALQKEVDILKLDAQTFKEKWRNEQNRSKELNSKLADLQGSIRVLCRVRPLSFDEKRDDESLGTNSVQFLDYDKLLFHGTEYIYDHVFDGDTEQTAVYDEVSSTVATSMNGVNVCIFAYGQTASGKTYTMEGLANDRGVNVRALESLFEIGKSSQDIDYTFSVSILEVYNESVRDLLSRENHTKLDVRMGSNGVYVEGLTKHDVESGSDVEQLIALASSNRVTANNNINDLSSRSHLVLTCYITGTKTITGATIHGKLNLIDLAGSERLKNTEAEGLRLKEAQNINRSLSALGDVVAALGNNSKHVPYRNSKLTFLLQESLRTNAKVLMFVNINPSTDNAGESICSLNFAKRCRSVQLGKARKDVSPNLNNTRIPSARNTIQSPSKRRYG</sequence>
<accession>A0A7S2PFW9</accession>
<feature type="region of interest" description="Disordered" evidence="6">
    <location>
        <begin position="891"/>
        <end position="917"/>
    </location>
</feature>
<reference evidence="9" key="1">
    <citation type="submission" date="2021-01" db="EMBL/GenBank/DDBJ databases">
        <authorList>
            <person name="Corre E."/>
            <person name="Pelletier E."/>
            <person name="Niang G."/>
            <person name="Scheremetjew M."/>
            <person name="Finn R."/>
            <person name="Kale V."/>
            <person name="Holt S."/>
            <person name="Cochrane G."/>
            <person name="Meng A."/>
            <person name="Brown T."/>
            <person name="Cohen L."/>
        </authorList>
    </citation>
    <scope>NUCLEOTIDE SEQUENCE</scope>
    <source>
        <strain evidence="9">B650</strain>
    </source>
</reference>
<feature type="region of interest" description="Disordered" evidence="6">
    <location>
        <begin position="264"/>
        <end position="283"/>
    </location>
</feature>
<dbReference type="InterPro" id="IPR027417">
    <property type="entry name" value="P-loop_NTPase"/>
</dbReference>
<dbReference type="Pfam" id="PF00225">
    <property type="entry name" value="Kinesin"/>
    <property type="match status" value="1"/>
</dbReference>